<dbReference type="Proteomes" id="UP000712157">
    <property type="component" value="Unassembled WGS sequence"/>
</dbReference>
<comment type="caution">
    <text evidence="10">The sequence shown here is derived from an EMBL/GenBank/DDBJ whole genome shotgun (WGS) entry which is preliminary data.</text>
</comment>
<gene>
    <name evidence="10" type="ORF">KTH89_14855</name>
</gene>
<dbReference type="EMBL" id="JAHQCW010000025">
    <property type="protein sequence ID" value="MBU9737824.1"/>
    <property type="molecule type" value="Genomic_DNA"/>
</dbReference>
<dbReference type="Pfam" id="PF02687">
    <property type="entry name" value="FtsX"/>
    <property type="match status" value="1"/>
</dbReference>
<dbReference type="InterPro" id="IPR025857">
    <property type="entry name" value="MacB_PCD"/>
</dbReference>
<dbReference type="GO" id="GO:0022857">
    <property type="term" value="F:transmembrane transporter activity"/>
    <property type="evidence" value="ECO:0007669"/>
    <property type="project" value="TreeGrafter"/>
</dbReference>
<feature type="transmembrane region" description="Helical" evidence="7">
    <location>
        <begin position="371"/>
        <end position="391"/>
    </location>
</feature>
<organism evidence="10 11">
    <name type="scientific">Diplocloster agilis</name>
    <dbReference type="NCBI Taxonomy" id="2850323"/>
    <lineage>
        <taxon>Bacteria</taxon>
        <taxon>Bacillati</taxon>
        <taxon>Bacillota</taxon>
        <taxon>Clostridia</taxon>
        <taxon>Lachnospirales</taxon>
        <taxon>Lachnospiraceae</taxon>
        <taxon>Diplocloster</taxon>
    </lineage>
</organism>
<feature type="transmembrane region" description="Helical" evidence="7">
    <location>
        <begin position="328"/>
        <end position="359"/>
    </location>
</feature>
<feature type="domain" description="ABC3 transporter permease C-terminal" evidence="8">
    <location>
        <begin position="286"/>
        <end position="401"/>
    </location>
</feature>
<evidence type="ECO:0000256" key="4">
    <source>
        <dbReference type="ARBA" id="ARBA00022989"/>
    </source>
</evidence>
<keyword evidence="2" id="KW-1003">Cell membrane</keyword>
<reference evidence="10" key="1">
    <citation type="submission" date="2021-06" db="EMBL/GenBank/DDBJ databases">
        <title>Description of novel taxa of the family Lachnospiraceae.</title>
        <authorList>
            <person name="Chaplin A.V."/>
            <person name="Sokolova S.R."/>
            <person name="Pikina A.P."/>
            <person name="Korzhanova M."/>
            <person name="Belova V."/>
            <person name="Korostin D."/>
            <person name="Efimov B.A."/>
        </authorList>
    </citation>
    <scope>NUCLEOTIDE SEQUENCE</scope>
    <source>
        <strain evidence="10">ASD5720</strain>
    </source>
</reference>
<protein>
    <submittedName>
        <fullName evidence="10">ABC transporter permease</fullName>
    </submittedName>
</protein>
<evidence type="ECO:0000259" key="9">
    <source>
        <dbReference type="Pfam" id="PF12704"/>
    </source>
</evidence>
<evidence type="ECO:0000259" key="8">
    <source>
        <dbReference type="Pfam" id="PF02687"/>
    </source>
</evidence>
<evidence type="ECO:0000313" key="10">
    <source>
        <dbReference type="EMBL" id="MBU9737824.1"/>
    </source>
</evidence>
<dbReference type="InterPro" id="IPR050250">
    <property type="entry name" value="Macrolide_Exporter_MacB"/>
</dbReference>
<dbReference type="RefSeq" id="WP_238722229.1">
    <property type="nucleotide sequence ID" value="NZ_JAHQCW010000025.1"/>
</dbReference>
<evidence type="ECO:0000256" key="2">
    <source>
        <dbReference type="ARBA" id="ARBA00022475"/>
    </source>
</evidence>
<keyword evidence="3 7" id="KW-0812">Transmembrane</keyword>
<accession>A0A949NFL4</accession>
<evidence type="ECO:0000256" key="7">
    <source>
        <dbReference type="SAM" id="Phobius"/>
    </source>
</evidence>
<evidence type="ECO:0000256" key="5">
    <source>
        <dbReference type="ARBA" id="ARBA00023136"/>
    </source>
</evidence>
<evidence type="ECO:0000256" key="1">
    <source>
        <dbReference type="ARBA" id="ARBA00004651"/>
    </source>
</evidence>
<dbReference type="PANTHER" id="PTHR30572">
    <property type="entry name" value="MEMBRANE COMPONENT OF TRANSPORTER-RELATED"/>
    <property type="match status" value="1"/>
</dbReference>
<keyword evidence="4 7" id="KW-1133">Transmembrane helix</keyword>
<name>A0A949NFL4_9FIRM</name>
<keyword evidence="5 7" id="KW-0472">Membrane</keyword>
<feature type="domain" description="MacB-like periplasmic core" evidence="9">
    <location>
        <begin position="22"/>
        <end position="244"/>
    </location>
</feature>
<evidence type="ECO:0000313" key="11">
    <source>
        <dbReference type="Proteomes" id="UP000712157"/>
    </source>
</evidence>
<dbReference type="Pfam" id="PF12704">
    <property type="entry name" value="MacB_PCD"/>
    <property type="match status" value="1"/>
</dbReference>
<feature type="transmembrane region" description="Helical" evidence="7">
    <location>
        <begin position="283"/>
        <end position="307"/>
    </location>
</feature>
<proteinExistence type="inferred from homology"/>
<evidence type="ECO:0000256" key="3">
    <source>
        <dbReference type="ARBA" id="ARBA00022692"/>
    </source>
</evidence>
<sequence length="408" mass="43957">MAQLLEYLKMAIDNIRSNKGRSFLTMLGIIIGIASVIAIMSIGTGVKSQFSDELNAIAGGQVYIYVNENAEGGSSYITQEDIDAIKSKIEHVKGVTPSEGFYGSVLTGKGNFDLQITSGTPDYQYVMNQDIARGHYFTQEDFEDGRLVGVISQTDAIAMFGTDDVIGMTMEVTLWNITKEVTIVGVKKVENGTFVSYTYDGMPMSIEMPYTAMSAFDYYPEDNGFYSIYIVTEGNKYSGAVADEAMRMLEARHQNAGTGAYMMQDFNDQMSQINSMLDMITTFIALVAAISLLVGGIGVMNIMLVSVTERTREIGIRKALGARTGSIMLQFLAESSIITVIGGIIGILVGVGGAALIGMLSGGTIAPKTSFGTILVATLFSTAVGLFFGIYPARKAAKLSPIEALRRE</sequence>
<dbReference type="GO" id="GO:0005886">
    <property type="term" value="C:plasma membrane"/>
    <property type="evidence" value="ECO:0007669"/>
    <property type="project" value="UniProtKB-SubCell"/>
</dbReference>
<evidence type="ECO:0000256" key="6">
    <source>
        <dbReference type="ARBA" id="ARBA00038076"/>
    </source>
</evidence>
<keyword evidence="11" id="KW-1185">Reference proteome</keyword>
<comment type="subcellular location">
    <subcellularLocation>
        <location evidence="1">Cell membrane</location>
        <topology evidence="1">Multi-pass membrane protein</topology>
    </subcellularLocation>
</comment>
<dbReference type="AlphaFoldDB" id="A0A949NFL4"/>
<feature type="transmembrane region" description="Helical" evidence="7">
    <location>
        <begin position="21"/>
        <end position="42"/>
    </location>
</feature>
<dbReference type="PANTHER" id="PTHR30572:SF4">
    <property type="entry name" value="ABC TRANSPORTER PERMEASE YTRF"/>
    <property type="match status" value="1"/>
</dbReference>
<dbReference type="InterPro" id="IPR003838">
    <property type="entry name" value="ABC3_permease_C"/>
</dbReference>
<comment type="similarity">
    <text evidence="6">Belongs to the ABC-4 integral membrane protein family.</text>
</comment>